<feature type="region of interest" description="Disordered" evidence="1">
    <location>
        <begin position="200"/>
        <end position="262"/>
    </location>
</feature>
<evidence type="ECO:0000259" key="2">
    <source>
        <dbReference type="PROSITE" id="PS51507"/>
    </source>
</evidence>
<dbReference type="AlphaFoldDB" id="A0A2T7Q042"/>
<feature type="compositionally biased region" description="Polar residues" evidence="1">
    <location>
        <begin position="248"/>
        <end position="259"/>
    </location>
</feature>
<dbReference type="PANTHER" id="PTHR11949:SF17">
    <property type="entry name" value="IRF TRYPTOPHAN PENTAD REPEAT DOMAIN-CONTAINING PROTEIN"/>
    <property type="match status" value="1"/>
</dbReference>
<dbReference type="STRING" id="400727.A0A2T7Q042"/>
<dbReference type="InterPro" id="IPR036390">
    <property type="entry name" value="WH_DNA-bd_sf"/>
</dbReference>
<dbReference type="Proteomes" id="UP000245119">
    <property type="component" value="Linkage Group LG1"/>
</dbReference>
<dbReference type="OrthoDB" id="6538197at2759"/>
<dbReference type="CDD" id="cd00103">
    <property type="entry name" value="IRF"/>
    <property type="match status" value="1"/>
</dbReference>
<evidence type="ECO:0000313" key="4">
    <source>
        <dbReference type="Proteomes" id="UP000245119"/>
    </source>
</evidence>
<name>A0A2T7Q042_POMCA</name>
<protein>
    <recommendedName>
        <fullName evidence="2">IRF tryptophan pentad repeat domain-containing protein</fullName>
    </recommendedName>
</protein>
<dbReference type="GO" id="GO:0002376">
    <property type="term" value="P:immune system process"/>
    <property type="evidence" value="ECO:0007669"/>
    <property type="project" value="TreeGrafter"/>
</dbReference>
<dbReference type="PANTHER" id="PTHR11949">
    <property type="entry name" value="INTERFERON REGULATORY FACTOR"/>
    <property type="match status" value="1"/>
</dbReference>
<dbReference type="PRINTS" id="PR00267">
    <property type="entry name" value="INTFRNREGFCT"/>
</dbReference>
<feature type="compositionally biased region" description="Polar residues" evidence="1">
    <location>
        <begin position="750"/>
        <end position="766"/>
    </location>
</feature>
<keyword evidence="4" id="KW-1185">Reference proteome</keyword>
<dbReference type="SUPFAM" id="SSF46785">
    <property type="entry name" value="Winged helix' DNA-binding domain"/>
    <property type="match status" value="1"/>
</dbReference>
<dbReference type="PROSITE" id="PS51507">
    <property type="entry name" value="IRF_2"/>
    <property type="match status" value="1"/>
</dbReference>
<dbReference type="Gene3D" id="1.10.10.10">
    <property type="entry name" value="Winged helix-like DNA-binding domain superfamily/Winged helix DNA-binding domain"/>
    <property type="match status" value="1"/>
</dbReference>
<evidence type="ECO:0000256" key="1">
    <source>
        <dbReference type="SAM" id="MobiDB-lite"/>
    </source>
</evidence>
<proteinExistence type="predicted"/>
<dbReference type="SMART" id="SM00348">
    <property type="entry name" value="IRF"/>
    <property type="match status" value="1"/>
</dbReference>
<feature type="region of interest" description="Disordered" evidence="1">
    <location>
        <begin position="600"/>
        <end position="622"/>
    </location>
</feature>
<dbReference type="EMBL" id="PZQS01000001">
    <property type="protein sequence ID" value="PVD39045.1"/>
    <property type="molecule type" value="Genomic_DNA"/>
</dbReference>
<dbReference type="Pfam" id="PF00605">
    <property type="entry name" value="IRF"/>
    <property type="match status" value="1"/>
</dbReference>
<feature type="compositionally biased region" description="Basic and acidic residues" evidence="1">
    <location>
        <begin position="446"/>
        <end position="465"/>
    </location>
</feature>
<sequence length="1043" mass="113429">MATEHADLLASLAVGQPATQDVKAITGKERIVLLRGRINEETAQIAVQEQSLPESLGNIPSVVPKVAANPFNLRKKRKILREEDLPPNDPKIMPTKEKLGKLEMRRPVRPIDRQKMRPWLKNLLDTGSVFGLNWMKREEGIFQISWRHASRLGWNLETDGDVFERWARHTGIFKDGDDPEPKRWKANFRCALHSLPDVKELTSPTDRKGRNASRTYRFLNPSEVQPPVKRKHRYTIQIPYSYERSSDDNTSQNAESDNLNSEEEVGETVHQIPHCDHDYAARQDEGIPEETQTTSAAFQRHGSGFVLIKSKDAHEYEFRLTSSSAESTSVTQQTDLKKQFGSLKSLSAQRKTQATKKKSSVVKTITGASRKAKGNAKVAKSRSLQNARTKARKTIEENTEGQSRSKPSKISLKELLSSRQGTTSSISAKKSRSKRSTNSPTKKNKKEKEDSETLRKSKLDEEKNMETPVQHHGLQACMLLLEAATQLDRMDSLTTTASSVPSLTTTASATVTANKLPGTSVNSVQLTEAPFKALHHFLGLSAVTPSLTCTPAMASLMSAASHASSAATAIPFSPASSVLDPCAANKSVNAQINKQDSIYNNKAQDNDGYNQDSSDNLSSTVSTTPGAGLSMLKQLLRLTCPISTTNVTASVPSVMTSFPQNSSSQTMYSSNLIGSCPVEKKSDGHTVLNVFETSGKPALSTDRSHYPNFEVVAEYEVGSSPAETWEETDEKNFPYLRVHTSKVYVKQDSHTSSTPELNKQSSPSVAASAGATSVKVSVSSSPLEHLTSSVEVCSKKSHKDTVAAPHVSASDSSVATVSLTSLSSAAHINLPVSLGCSLPQAFSVMLPKAANHTTPSVTRNSMQLPAVKKAPSLTSLSSSSLDLSQLLSLCAANGNGQIIFKPEEAVVSVVDDDIAINNTYSLPKSDVHSQGLAVPTSTVQHLILTGCEAVDGIKQELVPSQEENQVLTFSTCELVDTSYNSKSHTKISEESHLETFEQNFRNIDTVTSSQSSFLVNVVEEVVSDSSTGVVLAEEIVDNHISQN</sequence>
<accession>A0A2T7Q042</accession>
<feature type="region of interest" description="Disordered" evidence="1">
    <location>
        <begin position="747"/>
        <end position="766"/>
    </location>
</feature>
<dbReference type="InterPro" id="IPR036388">
    <property type="entry name" value="WH-like_DNA-bd_sf"/>
</dbReference>
<dbReference type="GO" id="GO:0000981">
    <property type="term" value="F:DNA-binding transcription factor activity, RNA polymerase II-specific"/>
    <property type="evidence" value="ECO:0007669"/>
    <property type="project" value="TreeGrafter"/>
</dbReference>
<dbReference type="GO" id="GO:0005634">
    <property type="term" value="C:nucleus"/>
    <property type="evidence" value="ECO:0007669"/>
    <property type="project" value="TreeGrafter"/>
</dbReference>
<organism evidence="3 4">
    <name type="scientific">Pomacea canaliculata</name>
    <name type="common">Golden apple snail</name>
    <dbReference type="NCBI Taxonomy" id="400727"/>
    <lineage>
        <taxon>Eukaryota</taxon>
        <taxon>Metazoa</taxon>
        <taxon>Spiralia</taxon>
        <taxon>Lophotrochozoa</taxon>
        <taxon>Mollusca</taxon>
        <taxon>Gastropoda</taxon>
        <taxon>Caenogastropoda</taxon>
        <taxon>Architaenioglossa</taxon>
        <taxon>Ampullarioidea</taxon>
        <taxon>Ampullariidae</taxon>
        <taxon>Pomacea</taxon>
    </lineage>
</organism>
<dbReference type="GO" id="GO:0000978">
    <property type="term" value="F:RNA polymerase II cis-regulatory region sequence-specific DNA binding"/>
    <property type="evidence" value="ECO:0007669"/>
    <property type="project" value="TreeGrafter"/>
</dbReference>
<dbReference type="InterPro" id="IPR001346">
    <property type="entry name" value="Interferon_reg_fact_DNA-bd_dom"/>
</dbReference>
<feature type="region of interest" description="Disordered" evidence="1">
    <location>
        <begin position="347"/>
        <end position="469"/>
    </location>
</feature>
<feature type="compositionally biased region" description="Basic and acidic residues" evidence="1">
    <location>
        <begin position="200"/>
        <end position="209"/>
    </location>
</feature>
<comment type="caution">
    <text evidence="3">The sequence shown here is derived from an EMBL/GenBank/DDBJ whole genome shotgun (WGS) entry which is preliminary data.</text>
</comment>
<evidence type="ECO:0000313" key="3">
    <source>
        <dbReference type="EMBL" id="PVD39045.1"/>
    </source>
</evidence>
<feature type="domain" description="IRF tryptophan pentad repeat" evidence="2">
    <location>
        <begin position="113"/>
        <end position="220"/>
    </location>
</feature>
<reference evidence="3 4" key="1">
    <citation type="submission" date="2018-04" db="EMBL/GenBank/DDBJ databases">
        <title>The genome of golden apple snail Pomacea canaliculata provides insight into stress tolerance and invasive adaptation.</title>
        <authorList>
            <person name="Liu C."/>
            <person name="Liu B."/>
            <person name="Ren Y."/>
            <person name="Zhang Y."/>
            <person name="Wang H."/>
            <person name="Li S."/>
            <person name="Jiang F."/>
            <person name="Yin L."/>
            <person name="Zhang G."/>
            <person name="Qian W."/>
            <person name="Fan W."/>
        </authorList>
    </citation>
    <scope>NUCLEOTIDE SEQUENCE [LARGE SCALE GENOMIC DNA]</scope>
    <source>
        <strain evidence="3">SZHN2017</strain>
        <tissue evidence="3">Muscle</tissue>
    </source>
</reference>
<gene>
    <name evidence="3" type="ORF">C0Q70_01672</name>
</gene>